<comment type="caution">
    <text evidence="2">The sequence shown here is derived from an EMBL/GenBank/DDBJ whole genome shotgun (WGS) entry which is preliminary data.</text>
</comment>
<dbReference type="PROSITE" id="PS51723">
    <property type="entry name" value="PEPTIDASE_M60"/>
    <property type="match status" value="1"/>
</dbReference>
<proteinExistence type="inferred from homology"/>
<dbReference type="EMBL" id="JAATIS010008602">
    <property type="protein sequence ID" value="KAG2456288.1"/>
    <property type="molecule type" value="Genomic_DNA"/>
</dbReference>
<dbReference type="Pfam" id="PF17291">
    <property type="entry name" value="M60-like_N"/>
    <property type="match status" value="1"/>
</dbReference>
<feature type="non-terminal residue" evidence="2">
    <location>
        <position position="1"/>
    </location>
</feature>
<sequence length="912" mass="103000">MARQTAYEALVKGIQEFDFTGPNTPCDLILADHAIPVAINKKGQVLIAASQYGKGRLVVLTHEAYMSDPKFSQFVQNAITWLKPQPDALVGVSKTLTEMFKSLSCKDGQVVSEEFRGDMGVYCLKASDIGDDKQLIEYLKKGGGLLIAGQAWEWSEQQNKDVFYDYPGNKVTSVASVYFNASKGEKEVCSVTEDIPRSWHSLVQGRDFSNDLKVLQNDVKEFDIRGAFQPSHLLVHGPLAFPIAYDAYERPFLAGALYGKGRIVVLTRDNHPHHPPLKTFMLNAMRWLGATPNGKIGVENYLSSFYKLLKEEQFNCELSDTINDVSVYCCTSYEADEVLQFVAEGGGLLIAGQCWNWAKKNPDLSELTDYPGNKILNRAGITCRGYIYSPGTYVVPQPEERAKSYLFLRSLAKFVFHICDGTPLEKEESDRWRRVIEDGVQFLKLKAEDNFFYTSIHRLLTDTIEKLGVPQTSKTNMAKPIKDRLLIDFAPTLYNVIPNPQKLLPIIIPNIPVLPTLSSVSVEVDGTNKGGEAWRSTGMYISPGESATLEFPTEVLGLGWQVQIGCHSDNLEEWDDLCRAAVVIRRFRVNAKRVSVSNLWGGLIYIIIPEGCQIGTVNVSIENAVSAPYFVFGKSSNAKWTNSIRNHPAPWAELEANNIILTVPSDSIRTLDDPESLLRLWNDLMKSITELAAIPETFPRKERIVADIQISAGKYIMAISWMHAGYPIMIHLPSLKYIIDEKVMRKEGLWGPIHELGHNQQQDGWEFRPYTKEATCNLWSVYVNEKVLNISRELAAGDYTMAYREGVIKAYLGKGAKLENWTTWTCLETYMQLQEAFGWEPYIQLFSDYQKITNISSDVTVKMNMWVERFSNEVKKNLVPFFKAWGFPITDEVSARLASLPEWDENPMKKYL</sequence>
<dbReference type="Gene3D" id="3.40.390.80">
    <property type="entry name" value="Peptidase M60, enhancin-like domain 2"/>
    <property type="match status" value="1"/>
</dbReference>
<keyword evidence="3" id="KW-1185">Reference proteome</keyword>
<dbReference type="InterPro" id="IPR031161">
    <property type="entry name" value="Peptidase_M60_dom"/>
</dbReference>
<dbReference type="PANTHER" id="PTHR15730">
    <property type="entry name" value="EXPERIMENTAL AUTOIMMUNE PROSTATITIS ANTIGEN 2-RELATED"/>
    <property type="match status" value="1"/>
</dbReference>
<organism evidence="2 3">
    <name type="scientific">Polypterus senegalus</name>
    <name type="common">Senegal bichir</name>
    <dbReference type="NCBI Taxonomy" id="55291"/>
    <lineage>
        <taxon>Eukaryota</taxon>
        <taxon>Metazoa</taxon>
        <taxon>Chordata</taxon>
        <taxon>Craniata</taxon>
        <taxon>Vertebrata</taxon>
        <taxon>Euteleostomi</taxon>
        <taxon>Actinopterygii</taxon>
        <taxon>Polypteriformes</taxon>
        <taxon>Polypteridae</taxon>
        <taxon>Polypterus</taxon>
    </lineage>
</organism>
<dbReference type="GO" id="GO:0044325">
    <property type="term" value="F:transmembrane transporter binding"/>
    <property type="evidence" value="ECO:0007669"/>
    <property type="project" value="TreeGrafter"/>
</dbReference>
<dbReference type="FunFam" id="3.40.390.80:FF:000001">
    <property type="entry name" value="TRPM8 channel-associated factor 1"/>
    <property type="match status" value="1"/>
</dbReference>
<protein>
    <submittedName>
        <fullName evidence="2">TCAF factor</fullName>
    </submittedName>
</protein>
<dbReference type="SMART" id="SM01276">
    <property type="entry name" value="M60-like"/>
    <property type="match status" value="1"/>
</dbReference>
<evidence type="ECO:0000313" key="2">
    <source>
        <dbReference type="EMBL" id="KAG2456288.1"/>
    </source>
</evidence>
<dbReference type="InterPro" id="IPR042279">
    <property type="entry name" value="Pep_M60_3"/>
</dbReference>
<dbReference type="AlphaFoldDB" id="A0A8X7WTF7"/>
<evidence type="ECO:0000313" key="3">
    <source>
        <dbReference type="Proteomes" id="UP000886611"/>
    </source>
</evidence>
<dbReference type="GO" id="GO:0005886">
    <property type="term" value="C:plasma membrane"/>
    <property type="evidence" value="ECO:0007669"/>
    <property type="project" value="TreeGrafter"/>
</dbReference>
<name>A0A8X7WTF7_POLSE</name>
<evidence type="ECO:0000256" key="1">
    <source>
        <dbReference type="ARBA" id="ARBA00009770"/>
    </source>
</evidence>
<comment type="similarity">
    <text evidence="1">Belongs to the TCAF family.</text>
</comment>
<gene>
    <name evidence="2" type="primary">Tcaf_0</name>
    <name evidence="2" type="ORF">GTO96_0012862</name>
</gene>
<dbReference type="GO" id="GO:0090314">
    <property type="term" value="P:positive regulation of protein targeting to membrane"/>
    <property type="evidence" value="ECO:0007669"/>
    <property type="project" value="TreeGrafter"/>
</dbReference>
<dbReference type="Proteomes" id="UP000886611">
    <property type="component" value="Unassembled WGS sequence"/>
</dbReference>
<feature type="non-terminal residue" evidence="2">
    <location>
        <position position="912"/>
    </location>
</feature>
<dbReference type="InterPro" id="IPR029062">
    <property type="entry name" value="Class_I_gatase-like"/>
</dbReference>
<dbReference type="Pfam" id="PF13402">
    <property type="entry name" value="Peptidase_M60"/>
    <property type="match status" value="1"/>
</dbReference>
<reference evidence="2 3" key="1">
    <citation type="journal article" date="2021" name="Cell">
        <title>Tracing the genetic footprints of vertebrate landing in non-teleost ray-finned fishes.</title>
        <authorList>
            <person name="Bi X."/>
            <person name="Wang K."/>
            <person name="Yang L."/>
            <person name="Pan H."/>
            <person name="Jiang H."/>
            <person name="Wei Q."/>
            <person name="Fang M."/>
            <person name="Yu H."/>
            <person name="Zhu C."/>
            <person name="Cai Y."/>
            <person name="He Y."/>
            <person name="Gan X."/>
            <person name="Zeng H."/>
            <person name="Yu D."/>
            <person name="Zhu Y."/>
            <person name="Jiang H."/>
            <person name="Qiu Q."/>
            <person name="Yang H."/>
            <person name="Zhang Y.E."/>
            <person name="Wang W."/>
            <person name="Zhu M."/>
            <person name="He S."/>
            <person name="Zhang G."/>
        </authorList>
    </citation>
    <scope>NUCLEOTIDE SEQUENCE [LARGE SCALE GENOMIC DNA]</scope>
    <source>
        <strain evidence="2">Bchr_013</strain>
    </source>
</reference>
<dbReference type="PANTHER" id="PTHR15730:SF5">
    <property type="entry name" value="SI:CH211-210B2.2-RELATED"/>
    <property type="match status" value="1"/>
</dbReference>
<dbReference type="Gene3D" id="1.10.390.30">
    <property type="entry name" value="Peptidase M60, enhancin-like domain 3"/>
    <property type="match status" value="1"/>
</dbReference>
<dbReference type="SUPFAM" id="SSF52317">
    <property type="entry name" value="Class I glutamine amidotransferase-like"/>
    <property type="match status" value="1"/>
</dbReference>
<dbReference type="InterPro" id="IPR035423">
    <property type="entry name" value="M60-like_N"/>
</dbReference>
<dbReference type="InterPro" id="IPR051244">
    <property type="entry name" value="TCAF"/>
</dbReference>
<accession>A0A8X7WTF7</accession>